<feature type="domain" description="Putative restriction endonuclease" evidence="1">
    <location>
        <begin position="23"/>
        <end position="190"/>
    </location>
</feature>
<dbReference type="SUPFAM" id="SSF52980">
    <property type="entry name" value="Restriction endonuclease-like"/>
    <property type="match status" value="1"/>
</dbReference>
<dbReference type="EMBL" id="CP089982">
    <property type="protein sequence ID" value="WXA99975.1"/>
    <property type="molecule type" value="Genomic_DNA"/>
</dbReference>
<dbReference type="Gene3D" id="3.90.1570.10">
    <property type="entry name" value="tt1808, chain A"/>
    <property type="match status" value="1"/>
</dbReference>
<dbReference type="RefSeq" id="WP_394850617.1">
    <property type="nucleotide sequence ID" value="NZ_CP089982.1"/>
</dbReference>
<protein>
    <submittedName>
        <fullName evidence="2">Uma2 family endonuclease</fullName>
    </submittedName>
</protein>
<keyword evidence="2" id="KW-0378">Hydrolase</keyword>
<organism evidence="2 3">
    <name type="scientific">Pendulispora brunnea</name>
    <dbReference type="NCBI Taxonomy" id="2905690"/>
    <lineage>
        <taxon>Bacteria</taxon>
        <taxon>Pseudomonadati</taxon>
        <taxon>Myxococcota</taxon>
        <taxon>Myxococcia</taxon>
        <taxon>Myxococcales</taxon>
        <taxon>Sorangiineae</taxon>
        <taxon>Pendulisporaceae</taxon>
        <taxon>Pendulispora</taxon>
    </lineage>
</organism>
<proteinExistence type="predicted"/>
<dbReference type="Pfam" id="PF05685">
    <property type="entry name" value="Uma2"/>
    <property type="match status" value="1"/>
</dbReference>
<dbReference type="Proteomes" id="UP001379533">
    <property type="component" value="Chromosome"/>
</dbReference>
<sequence>MQSSWELLWTPPPPPAGRALTLEEWANLDEDEQGELVDGYLVEEEMPDPVHELAVAWLIMLFGVWLRGRGGFVMASEVKLRVGPKRGRKADVVVYLPGSPAPPRHGVLTKAPDILVEIVTPTPRDVRRDRVDKMREYESIGVRYYWLLDPAIGTLEIFELGPQGKYVRAVAQTEGSIDPVPGCPGLTLNIDELWSELERLAPEPG</sequence>
<dbReference type="PANTHER" id="PTHR34107">
    <property type="entry name" value="SLL0198 PROTEIN-RELATED"/>
    <property type="match status" value="1"/>
</dbReference>
<reference evidence="2 3" key="1">
    <citation type="submission" date="2021-12" db="EMBL/GenBank/DDBJ databases">
        <title>Discovery of the Pendulisporaceae a myxobacterial family with distinct sporulation behavior and unique specialized metabolism.</title>
        <authorList>
            <person name="Garcia R."/>
            <person name="Popoff A."/>
            <person name="Bader C.D."/>
            <person name="Loehr J."/>
            <person name="Walesch S."/>
            <person name="Walt C."/>
            <person name="Boldt J."/>
            <person name="Bunk B."/>
            <person name="Haeckl F.J.F.P.J."/>
            <person name="Gunesch A.P."/>
            <person name="Birkelbach J."/>
            <person name="Nuebel U."/>
            <person name="Pietschmann T."/>
            <person name="Bach T."/>
            <person name="Mueller R."/>
        </authorList>
    </citation>
    <scope>NUCLEOTIDE SEQUENCE [LARGE SCALE GENOMIC DNA]</scope>
    <source>
        <strain evidence="2 3">MSr12523</strain>
    </source>
</reference>
<dbReference type="PANTHER" id="PTHR34107:SF4">
    <property type="entry name" value="SLL1222 PROTEIN"/>
    <property type="match status" value="1"/>
</dbReference>
<dbReference type="InterPro" id="IPR008538">
    <property type="entry name" value="Uma2"/>
</dbReference>
<keyword evidence="3" id="KW-1185">Reference proteome</keyword>
<gene>
    <name evidence="2" type="ORF">LZC95_24560</name>
</gene>
<evidence type="ECO:0000313" key="2">
    <source>
        <dbReference type="EMBL" id="WXA99975.1"/>
    </source>
</evidence>
<accession>A0ABZ2KMT4</accession>
<dbReference type="CDD" id="cd06260">
    <property type="entry name" value="DUF820-like"/>
    <property type="match status" value="1"/>
</dbReference>
<keyword evidence="2" id="KW-0255">Endonuclease</keyword>
<evidence type="ECO:0000259" key="1">
    <source>
        <dbReference type="Pfam" id="PF05685"/>
    </source>
</evidence>
<dbReference type="GO" id="GO:0004519">
    <property type="term" value="F:endonuclease activity"/>
    <property type="evidence" value="ECO:0007669"/>
    <property type="project" value="UniProtKB-KW"/>
</dbReference>
<dbReference type="InterPro" id="IPR012296">
    <property type="entry name" value="Nuclease_put_TT1808"/>
</dbReference>
<dbReference type="InterPro" id="IPR011335">
    <property type="entry name" value="Restrct_endonuc-II-like"/>
</dbReference>
<name>A0ABZ2KMT4_9BACT</name>
<evidence type="ECO:0000313" key="3">
    <source>
        <dbReference type="Proteomes" id="UP001379533"/>
    </source>
</evidence>
<keyword evidence="2" id="KW-0540">Nuclease</keyword>